<keyword evidence="2 6" id="KW-0863">Zinc-finger</keyword>
<keyword evidence="10" id="KW-1185">Reference proteome</keyword>
<evidence type="ECO:0000256" key="2">
    <source>
        <dbReference type="ARBA" id="ARBA00022771"/>
    </source>
</evidence>
<gene>
    <name evidence="9" type="ORF">OSB04_011385</name>
</gene>
<comment type="caution">
    <text evidence="9">The sequence shown here is derived from an EMBL/GenBank/DDBJ whole genome shotgun (WGS) entry which is preliminary data.</text>
</comment>
<dbReference type="EMBL" id="JARYMX010000003">
    <property type="protein sequence ID" value="KAJ9556771.1"/>
    <property type="molecule type" value="Genomic_DNA"/>
</dbReference>
<name>A0AA38TMG2_9ASTR</name>
<feature type="region of interest" description="Disordered" evidence="7">
    <location>
        <begin position="1"/>
        <end position="39"/>
    </location>
</feature>
<evidence type="ECO:0000256" key="3">
    <source>
        <dbReference type="ARBA" id="ARBA00022833"/>
    </source>
</evidence>
<dbReference type="Proteomes" id="UP001172457">
    <property type="component" value="Chromosome 3"/>
</dbReference>
<dbReference type="SUPFAM" id="SSF140996">
    <property type="entry name" value="Hermes dimerisation domain"/>
    <property type="match status" value="1"/>
</dbReference>
<dbReference type="SUPFAM" id="SSF57667">
    <property type="entry name" value="beta-beta-alpha zinc fingers"/>
    <property type="match status" value="1"/>
</dbReference>
<dbReference type="PANTHER" id="PTHR46481">
    <property type="entry name" value="ZINC FINGER BED DOMAIN-CONTAINING PROTEIN 4"/>
    <property type="match status" value="1"/>
</dbReference>
<sequence>MDIRVNSSMEETQGEEDCIDDTPTVDIDDASDKDEEGNVAKISKRKRATKKRSLYWNHFEDNVVEENDGVKRMYAKCKYCSTNLRADSNRNGTSCLRKHFPRCKENSENKKKQNILQFKKESYGEGSVGTWKHDDVRIKKATLNLFVVGELPFKFVENEAFVEYTNALNGRVTLPSRHTVSRDVGNVRIMCETVTEITVSNVIRH</sequence>
<evidence type="ECO:0000256" key="7">
    <source>
        <dbReference type="SAM" id="MobiDB-lite"/>
    </source>
</evidence>
<feature type="compositionally biased region" description="Acidic residues" evidence="7">
    <location>
        <begin position="26"/>
        <end position="37"/>
    </location>
</feature>
<reference evidence="9" key="1">
    <citation type="submission" date="2023-03" db="EMBL/GenBank/DDBJ databases">
        <title>Chromosome-scale reference genome and RAD-based genetic map of yellow starthistle (Centaurea solstitialis) reveal putative structural variation and QTLs associated with invader traits.</title>
        <authorList>
            <person name="Reatini B."/>
            <person name="Cang F.A."/>
            <person name="Jiang Q."/>
            <person name="Mckibben M.T.W."/>
            <person name="Barker M.S."/>
            <person name="Rieseberg L.H."/>
            <person name="Dlugosch K.M."/>
        </authorList>
    </citation>
    <scope>NUCLEOTIDE SEQUENCE</scope>
    <source>
        <strain evidence="9">CAN-66</strain>
        <tissue evidence="9">Leaf</tissue>
    </source>
</reference>
<proteinExistence type="predicted"/>
<protein>
    <recommendedName>
        <fullName evidence="8">BED-type domain-containing protein</fullName>
    </recommendedName>
</protein>
<organism evidence="9 10">
    <name type="scientific">Centaurea solstitialis</name>
    <name type="common">yellow star-thistle</name>
    <dbReference type="NCBI Taxonomy" id="347529"/>
    <lineage>
        <taxon>Eukaryota</taxon>
        <taxon>Viridiplantae</taxon>
        <taxon>Streptophyta</taxon>
        <taxon>Embryophyta</taxon>
        <taxon>Tracheophyta</taxon>
        <taxon>Spermatophyta</taxon>
        <taxon>Magnoliopsida</taxon>
        <taxon>eudicotyledons</taxon>
        <taxon>Gunneridae</taxon>
        <taxon>Pentapetalae</taxon>
        <taxon>asterids</taxon>
        <taxon>campanulids</taxon>
        <taxon>Asterales</taxon>
        <taxon>Asteraceae</taxon>
        <taxon>Carduoideae</taxon>
        <taxon>Cardueae</taxon>
        <taxon>Centaureinae</taxon>
        <taxon>Centaurea</taxon>
    </lineage>
</organism>
<keyword evidence="5" id="KW-0804">Transcription</keyword>
<evidence type="ECO:0000313" key="10">
    <source>
        <dbReference type="Proteomes" id="UP001172457"/>
    </source>
</evidence>
<dbReference type="Pfam" id="PF02892">
    <property type="entry name" value="zf-BED"/>
    <property type="match status" value="1"/>
</dbReference>
<accession>A0AA38TMG2</accession>
<feature type="compositionally biased region" description="Polar residues" evidence="7">
    <location>
        <begin position="1"/>
        <end position="11"/>
    </location>
</feature>
<evidence type="ECO:0000256" key="5">
    <source>
        <dbReference type="ARBA" id="ARBA00023163"/>
    </source>
</evidence>
<dbReference type="InterPro" id="IPR003656">
    <property type="entry name" value="Znf_BED"/>
</dbReference>
<keyword evidence="4" id="KW-0805">Transcription regulation</keyword>
<evidence type="ECO:0000256" key="6">
    <source>
        <dbReference type="PROSITE-ProRule" id="PRU00027"/>
    </source>
</evidence>
<dbReference type="PROSITE" id="PS50808">
    <property type="entry name" value="ZF_BED"/>
    <property type="match status" value="1"/>
</dbReference>
<evidence type="ECO:0000256" key="1">
    <source>
        <dbReference type="ARBA" id="ARBA00022723"/>
    </source>
</evidence>
<dbReference type="AlphaFoldDB" id="A0AA38TMG2"/>
<feature type="domain" description="BED-type" evidence="8">
    <location>
        <begin position="50"/>
        <end position="114"/>
    </location>
</feature>
<dbReference type="GO" id="GO:0008270">
    <property type="term" value="F:zinc ion binding"/>
    <property type="evidence" value="ECO:0007669"/>
    <property type="project" value="UniProtKB-KW"/>
</dbReference>
<keyword evidence="3" id="KW-0862">Zinc</keyword>
<evidence type="ECO:0000259" key="8">
    <source>
        <dbReference type="PROSITE" id="PS50808"/>
    </source>
</evidence>
<dbReference type="InterPro" id="IPR052035">
    <property type="entry name" value="ZnF_BED_domain_contain"/>
</dbReference>
<dbReference type="InterPro" id="IPR036236">
    <property type="entry name" value="Znf_C2H2_sf"/>
</dbReference>
<keyword evidence="1" id="KW-0479">Metal-binding</keyword>
<dbReference type="PANTHER" id="PTHR46481:SF7">
    <property type="entry name" value="ZINC FINGER BED DOMAIN-CONTAINING PROTEIN RICESLEEPER 2-LIKE"/>
    <property type="match status" value="1"/>
</dbReference>
<dbReference type="GO" id="GO:0003677">
    <property type="term" value="F:DNA binding"/>
    <property type="evidence" value="ECO:0007669"/>
    <property type="project" value="InterPro"/>
</dbReference>
<evidence type="ECO:0000313" key="9">
    <source>
        <dbReference type="EMBL" id="KAJ9556771.1"/>
    </source>
</evidence>
<dbReference type="SMART" id="SM00614">
    <property type="entry name" value="ZnF_BED"/>
    <property type="match status" value="1"/>
</dbReference>
<evidence type="ECO:0000256" key="4">
    <source>
        <dbReference type="ARBA" id="ARBA00023015"/>
    </source>
</evidence>